<evidence type="ECO:0000256" key="1">
    <source>
        <dbReference type="ARBA" id="ARBA00010160"/>
    </source>
</evidence>
<reference evidence="3" key="1">
    <citation type="journal article" date="2012" name="J. Bacteriol.">
        <title>Complete genome sequence of Mycoplasma pneumoniae type 2a strain 309, isolated in Japan.</title>
        <authorList>
            <person name="Kenri T."/>
            <person name="Horino A."/>
            <person name="Matsui M."/>
            <person name="Sasaki Y."/>
            <person name="Suzuki S."/>
            <person name="Narita M."/>
            <person name="Ohya H."/>
            <person name="Okazaki N."/>
            <person name="Shibayama K."/>
        </authorList>
    </citation>
    <scope>NUCLEOTIDE SEQUENCE [LARGE SCALE GENOMIC DNA]</scope>
    <source>
        <strain evidence="3">309</strain>
    </source>
</reference>
<evidence type="ECO:0008006" key="4">
    <source>
        <dbReference type="Google" id="ProtNLM"/>
    </source>
</evidence>
<sequence>MLMRKKKLLSRISFGSLFLLCGTILSACTWIQANLRNLLKETTGKDFDLSKAIKIPEGRQNLINSLKKSYEVNPKDTTKLLLDAWKQSSEEGKLGIADLDFDQVTNPTEKDPFKNGAKGRAFRHWISKY</sequence>
<comment type="similarity">
    <text evidence="1">Belongs to the MG439/MG440 family.</text>
</comment>
<dbReference type="Proteomes" id="UP000007105">
    <property type="component" value="Chromosome"/>
</dbReference>
<evidence type="ECO:0000313" key="2">
    <source>
        <dbReference type="EMBL" id="BAL22241.1"/>
    </source>
</evidence>
<evidence type="ECO:0000313" key="3">
    <source>
        <dbReference type="Proteomes" id="UP000007105"/>
    </source>
</evidence>
<dbReference type="KEGG" id="mpm:MPNA6540"/>
<dbReference type="InterPro" id="IPR001595">
    <property type="entry name" value="Lipoprotein_3"/>
</dbReference>
<proteinExistence type="inferred from homology"/>
<dbReference type="PROSITE" id="PS51257">
    <property type="entry name" value="PROKAR_LIPOPROTEIN"/>
    <property type="match status" value="1"/>
</dbReference>
<protein>
    <recommendedName>
        <fullName evidence="4">Lipoprotein</fullName>
    </recommendedName>
</protein>
<name>A0AB33HS33_MYCPM</name>
<organism evidence="2 3">
    <name type="scientific">Mycoplasmoides pneumoniae 309</name>
    <dbReference type="NCBI Taxonomy" id="1112856"/>
    <lineage>
        <taxon>Bacteria</taxon>
        <taxon>Bacillati</taxon>
        <taxon>Mycoplasmatota</taxon>
        <taxon>Mycoplasmoidales</taxon>
        <taxon>Mycoplasmoidaceae</taxon>
        <taxon>Mycoplasmoides</taxon>
    </lineage>
</organism>
<dbReference type="EMBL" id="AP012303">
    <property type="protein sequence ID" value="BAL22241.1"/>
    <property type="molecule type" value="Genomic_DNA"/>
</dbReference>
<gene>
    <name evidence="2" type="ORF">MPNA6540</name>
</gene>
<dbReference type="AlphaFoldDB" id="A0AB33HS33"/>
<accession>A0AB33HS33</accession>
<dbReference type="Pfam" id="PF00938">
    <property type="entry name" value="Lipoprotein_3"/>
    <property type="match status" value="1"/>
</dbReference>